<dbReference type="EMBL" id="JAIVGD010000015">
    <property type="protein sequence ID" value="KAH0757935.1"/>
    <property type="molecule type" value="Genomic_DNA"/>
</dbReference>
<comment type="caution">
    <text evidence="2">The sequence shown here is derived from an EMBL/GenBank/DDBJ whole genome shotgun (WGS) entry which is preliminary data.</text>
</comment>
<evidence type="ECO:0000313" key="3">
    <source>
        <dbReference type="Proteomes" id="UP000826656"/>
    </source>
</evidence>
<reference evidence="2 3" key="1">
    <citation type="journal article" date="2021" name="bioRxiv">
        <title>Chromosome-scale and haplotype-resolved genome assembly of a tetraploid potato cultivar.</title>
        <authorList>
            <person name="Sun H."/>
            <person name="Jiao W.-B."/>
            <person name="Krause K."/>
            <person name="Campoy J.A."/>
            <person name="Goel M."/>
            <person name="Folz-Donahue K."/>
            <person name="Kukat C."/>
            <person name="Huettel B."/>
            <person name="Schneeberger K."/>
        </authorList>
    </citation>
    <scope>NUCLEOTIDE SEQUENCE [LARGE SCALE GENOMIC DNA]</scope>
    <source>
        <strain evidence="2">SolTubOtavaFocal</strain>
        <tissue evidence="2">Leaves</tissue>
    </source>
</reference>
<feature type="compositionally biased region" description="Basic residues" evidence="1">
    <location>
        <begin position="11"/>
        <end position="23"/>
    </location>
</feature>
<feature type="region of interest" description="Disordered" evidence="1">
    <location>
        <begin position="1"/>
        <end position="24"/>
    </location>
</feature>
<accession>A0ABQ7V1I4</accession>
<keyword evidence="3" id="KW-1185">Reference proteome</keyword>
<sequence>MQEKNIGSGCRGRRHKVGGKTRVHGPNSFSSGLICRSSLVRFAGIVGAIVREIWVSGGQVSWWMKGRCLTDFAGASLEQGRLSLIAIRGGFVHGASPEKMKLRQWC</sequence>
<name>A0ABQ7V1I4_SOLTU</name>
<dbReference type="Proteomes" id="UP000826656">
    <property type="component" value="Unassembled WGS sequence"/>
</dbReference>
<evidence type="ECO:0000256" key="1">
    <source>
        <dbReference type="SAM" id="MobiDB-lite"/>
    </source>
</evidence>
<evidence type="ECO:0000313" key="2">
    <source>
        <dbReference type="EMBL" id="KAH0757935.1"/>
    </source>
</evidence>
<protein>
    <submittedName>
        <fullName evidence="2">Uncharacterized protein</fullName>
    </submittedName>
</protein>
<organism evidence="2 3">
    <name type="scientific">Solanum tuberosum</name>
    <name type="common">Potato</name>
    <dbReference type="NCBI Taxonomy" id="4113"/>
    <lineage>
        <taxon>Eukaryota</taxon>
        <taxon>Viridiplantae</taxon>
        <taxon>Streptophyta</taxon>
        <taxon>Embryophyta</taxon>
        <taxon>Tracheophyta</taxon>
        <taxon>Spermatophyta</taxon>
        <taxon>Magnoliopsida</taxon>
        <taxon>eudicotyledons</taxon>
        <taxon>Gunneridae</taxon>
        <taxon>Pentapetalae</taxon>
        <taxon>asterids</taxon>
        <taxon>lamiids</taxon>
        <taxon>Solanales</taxon>
        <taxon>Solanaceae</taxon>
        <taxon>Solanoideae</taxon>
        <taxon>Solaneae</taxon>
        <taxon>Solanum</taxon>
    </lineage>
</organism>
<gene>
    <name evidence="2" type="ORF">KY290_021428</name>
</gene>
<proteinExistence type="predicted"/>